<protein>
    <submittedName>
        <fullName evidence="6">Monooxygenase</fullName>
    </submittedName>
</protein>
<dbReference type="EMBL" id="DS995707">
    <property type="protein sequence ID" value="EEQ35101.1"/>
    <property type="molecule type" value="Genomic_DNA"/>
</dbReference>
<comment type="cofactor">
    <cofactor evidence="1">
        <name>FAD</name>
        <dbReference type="ChEBI" id="CHEBI:57692"/>
    </cofactor>
</comment>
<evidence type="ECO:0000256" key="4">
    <source>
        <dbReference type="ARBA" id="ARBA00022827"/>
    </source>
</evidence>
<dbReference type="PANTHER" id="PTHR42877:SF10">
    <property type="entry name" value="L-ORNITHINE N(5)-OXYGENASE"/>
    <property type="match status" value="1"/>
</dbReference>
<accession>C5FXR1</accession>
<dbReference type="AlphaFoldDB" id="C5FXR1"/>
<dbReference type="InterPro" id="IPR020946">
    <property type="entry name" value="Flavin_mOase-like"/>
</dbReference>
<keyword evidence="3" id="KW-0285">Flavoprotein</keyword>
<dbReference type="GO" id="GO:0004499">
    <property type="term" value="F:N,N-dimethylaniline monooxygenase activity"/>
    <property type="evidence" value="ECO:0007669"/>
    <property type="project" value="InterPro"/>
</dbReference>
<dbReference type="STRING" id="554155.C5FXR1"/>
<evidence type="ECO:0000256" key="2">
    <source>
        <dbReference type="ARBA" id="ARBA00010139"/>
    </source>
</evidence>
<evidence type="ECO:0000256" key="3">
    <source>
        <dbReference type="ARBA" id="ARBA00022630"/>
    </source>
</evidence>
<proteinExistence type="inferred from homology"/>
<dbReference type="InterPro" id="IPR036188">
    <property type="entry name" value="FAD/NAD-bd_sf"/>
</dbReference>
<dbReference type="GO" id="GO:0050661">
    <property type="term" value="F:NADP binding"/>
    <property type="evidence" value="ECO:0007669"/>
    <property type="project" value="InterPro"/>
</dbReference>
<sequence length="527" mass="59562">MATKDHTTSYSQIACIGAGLSATALGATLKRWYKINDIRFFERRPAFGGTWEANTYPGCGCDIPSALYSFSFALNPNWTKLMALSEEIREYNEGVVDAYDLRHRISLSTEVLKCAWQEDCSRWLLFLRDVNSGREFTHECQVLFSAVGLLVKPRHCNIPGKASFKGHIFHSSRWNHDVSLEGKNVVVIGNGSSGSATQLVPAIANETKSLTQIVRSKHWLAPPINFKYPPSVLWVLQNVPLALRLQRFMVYLLAESVFPMFEMTEKGRKLREKKRTISENYMKKTAPEKYHDMLIPDFEIGCKRRIFDSGYLETLHNENVLLTDKKIEQIVPDGIQTSDGFIPADVIVLATGFDTSDYMKETMNIFGRGGKSVSEHWAEYGGPEAYNCSAMHEFPNFFMLLGPNSATGHTSALMATENSVNYALRILKPVLKGDATSVEVKQEAERDYANKVQAALQNTVFHTGCKSWYTNDKGWNGTTYPWRQSYYWYRSLFPCWSDWDIKGPPKKSWGSWLFGSNAGDSHAGDMA</sequence>
<evidence type="ECO:0000313" key="6">
    <source>
        <dbReference type="EMBL" id="EEQ35101.1"/>
    </source>
</evidence>
<organism evidence="6 7">
    <name type="scientific">Arthroderma otae (strain ATCC MYA-4605 / CBS 113480)</name>
    <name type="common">Microsporum canis</name>
    <dbReference type="NCBI Taxonomy" id="554155"/>
    <lineage>
        <taxon>Eukaryota</taxon>
        <taxon>Fungi</taxon>
        <taxon>Dikarya</taxon>
        <taxon>Ascomycota</taxon>
        <taxon>Pezizomycotina</taxon>
        <taxon>Eurotiomycetes</taxon>
        <taxon>Eurotiomycetidae</taxon>
        <taxon>Onygenales</taxon>
        <taxon>Arthrodermataceae</taxon>
        <taxon>Microsporum</taxon>
    </lineage>
</organism>
<dbReference type="GO" id="GO:0050660">
    <property type="term" value="F:flavin adenine dinucleotide binding"/>
    <property type="evidence" value="ECO:0007669"/>
    <property type="project" value="InterPro"/>
</dbReference>
<dbReference type="RefSeq" id="XP_002844137.1">
    <property type="nucleotide sequence ID" value="XM_002844091.1"/>
</dbReference>
<evidence type="ECO:0000313" key="7">
    <source>
        <dbReference type="Proteomes" id="UP000002035"/>
    </source>
</evidence>
<dbReference type="HOGENOM" id="CLU_006937_7_0_1"/>
<reference evidence="7" key="1">
    <citation type="journal article" date="2012" name="MBio">
        <title>Comparative genome analysis of Trichophyton rubrum and related dermatophytes reveals candidate genes involved in infection.</title>
        <authorList>
            <person name="Martinez D.A."/>
            <person name="Oliver B.G."/>
            <person name="Graeser Y."/>
            <person name="Goldberg J.M."/>
            <person name="Li W."/>
            <person name="Martinez-Rossi N.M."/>
            <person name="Monod M."/>
            <person name="Shelest E."/>
            <person name="Barton R.C."/>
            <person name="Birch E."/>
            <person name="Brakhage A.A."/>
            <person name="Chen Z."/>
            <person name="Gurr S.J."/>
            <person name="Heiman D."/>
            <person name="Heitman J."/>
            <person name="Kosti I."/>
            <person name="Rossi A."/>
            <person name="Saif S."/>
            <person name="Samalova M."/>
            <person name="Saunders C.W."/>
            <person name="Shea T."/>
            <person name="Summerbell R.C."/>
            <person name="Xu J."/>
            <person name="Young S."/>
            <person name="Zeng Q."/>
            <person name="Birren B.W."/>
            <person name="Cuomo C.A."/>
            <person name="White T.C."/>
        </authorList>
    </citation>
    <scope>NUCLEOTIDE SEQUENCE [LARGE SCALE GENOMIC DNA]</scope>
    <source>
        <strain evidence="7">ATCC MYA-4605 / CBS 113480</strain>
    </source>
</reference>
<dbReference type="eggNOG" id="KOG1399">
    <property type="taxonomic scope" value="Eukaryota"/>
</dbReference>
<keyword evidence="6" id="KW-0503">Monooxygenase</keyword>
<dbReference type="OMA" id="GCQSWYI"/>
<comment type="similarity">
    <text evidence="2">Belongs to the FAD-binding monooxygenase family.</text>
</comment>
<gene>
    <name evidence="6" type="ORF">MCYG_07920</name>
</gene>
<dbReference type="SUPFAM" id="SSF51905">
    <property type="entry name" value="FAD/NAD(P)-binding domain"/>
    <property type="match status" value="3"/>
</dbReference>
<keyword evidence="5" id="KW-0560">Oxidoreductase</keyword>
<keyword evidence="4" id="KW-0274">FAD</keyword>
<dbReference type="Proteomes" id="UP000002035">
    <property type="component" value="Unassembled WGS sequence"/>
</dbReference>
<evidence type="ECO:0000256" key="1">
    <source>
        <dbReference type="ARBA" id="ARBA00001974"/>
    </source>
</evidence>
<evidence type="ECO:0000256" key="5">
    <source>
        <dbReference type="ARBA" id="ARBA00023002"/>
    </source>
</evidence>
<keyword evidence="7" id="KW-1185">Reference proteome</keyword>
<dbReference type="Gene3D" id="3.50.50.60">
    <property type="entry name" value="FAD/NAD(P)-binding domain"/>
    <property type="match status" value="2"/>
</dbReference>
<name>C5FXR1_ARTOC</name>
<dbReference type="PANTHER" id="PTHR42877">
    <property type="entry name" value="L-ORNITHINE N(5)-MONOOXYGENASE-RELATED"/>
    <property type="match status" value="1"/>
</dbReference>
<dbReference type="Pfam" id="PF00743">
    <property type="entry name" value="FMO-like"/>
    <property type="match status" value="1"/>
</dbReference>
<dbReference type="GeneID" id="9227629"/>
<dbReference type="OrthoDB" id="74360at2759"/>
<dbReference type="InterPro" id="IPR051209">
    <property type="entry name" value="FAD-bind_Monooxygenase_sf"/>
</dbReference>
<dbReference type="VEuPathDB" id="FungiDB:MCYG_07920"/>